<evidence type="ECO:0000256" key="1">
    <source>
        <dbReference type="SAM" id="MobiDB-lite"/>
    </source>
</evidence>
<name>A0A7J9GMQ9_9ROSI</name>
<reference evidence="2 3" key="1">
    <citation type="journal article" date="2019" name="Genome Biol. Evol.">
        <title>Insights into the evolution of the New World diploid cottons (Gossypium, subgenus Houzingenia) based on genome sequencing.</title>
        <authorList>
            <person name="Grover C.E."/>
            <person name="Arick M.A. 2nd"/>
            <person name="Thrash A."/>
            <person name="Conover J.L."/>
            <person name="Sanders W.S."/>
            <person name="Peterson D.G."/>
            <person name="Frelichowski J.E."/>
            <person name="Scheffler J.A."/>
            <person name="Scheffler B.E."/>
            <person name="Wendel J.F."/>
        </authorList>
    </citation>
    <scope>NUCLEOTIDE SEQUENCE [LARGE SCALE GENOMIC DNA]</scope>
    <source>
        <strain evidence="2">0</strain>
        <tissue evidence="2">Leaf</tissue>
    </source>
</reference>
<dbReference type="Proteomes" id="UP000593560">
    <property type="component" value="Unassembled WGS sequence"/>
</dbReference>
<evidence type="ECO:0000313" key="2">
    <source>
        <dbReference type="EMBL" id="MBA0798831.1"/>
    </source>
</evidence>
<dbReference type="AlphaFoldDB" id="A0A7J9GMQ9"/>
<comment type="caution">
    <text evidence="2">The sequence shown here is derived from an EMBL/GenBank/DDBJ whole genome shotgun (WGS) entry which is preliminary data.</text>
</comment>
<keyword evidence="3" id="KW-1185">Reference proteome</keyword>
<protein>
    <submittedName>
        <fullName evidence="2">Uncharacterized protein</fullName>
    </submittedName>
</protein>
<sequence>MEKGFLDKVEDNAPFGYSPIK</sequence>
<feature type="compositionally biased region" description="Basic and acidic residues" evidence="1">
    <location>
        <begin position="1"/>
        <end position="11"/>
    </location>
</feature>
<gene>
    <name evidence="2" type="ORF">Gohar_009385</name>
</gene>
<feature type="region of interest" description="Disordered" evidence="1">
    <location>
        <begin position="1"/>
        <end position="21"/>
    </location>
</feature>
<organism evidence="2 3">
    <name type="scientific">Gossypium harknessii</name>
    <dbReference type="NCBI Taxonomy" id="34285"/>
    <lineage>
        <taxon>Eukaryota</taxon>
        <taxon>Viridiplantae</taxon>
        <taxon>Streptophyta</taxon>
        <taxon>Embryophyta</taxon>
        <taxon>Tracheophyta</taxon>
        <taxon>Spermatophyta</taxon>
        <taxon>Magnoliopsida</taxon>
        <taxon>eudicotyledons</taxon>
        <taxon>Gunneridae</taxon>
        <taxon>Pentapetalae</taxon>
        <taxon>rosids</taxon>
        <taxon>malvids</taxon>
        <taxon>Malvales</taxon>
        <taxon>Malvaceae</taxon>
        <taxon>Malvoideae</taxon>
        <taxon>Gossypium</taxon>
    </lineage>
</organism>
<evidence type="ECO:0000313" key="3">
    <source>
        <dbReference type="Proteomes" id="UP000593560"/>
    </source>
</evidence>
<accession>A0A7J9GMQ9</accession>
<proteinExistence type="predicted"/>
<feature type="non-terminal residue" evidence="2">
    <location>
        <position position="21"/>
    </location>
</feature>
<dbReference type="EMBL" id="JABFAD010000005">
    <property type="protein sequence ID" value="MBA0798831.1"/>
    <property type="molecule type" value="Genomic_DNA"/>
</dbReference>